<evidence type="ECO:0000256" key="1">
    <source>
        <dbReference type="ARBA" id="ARBA00022603"/>
    </source>
</evidence>
<dbReference type="GO" id="GO:0071770">
    <property type="term" value="P:DIM/DIP cell wall layer assembly"/>
    <property type="evidence" value="ECO:0007669"/>
    <property type="project" value="TreeGrafter"/>
</dbReference>
<dbReference type="PANTHER" id="PTHR40048:SF1">
    <property type="entry name" value="RHAMNOSYL O-METHYLTRANSFERASE"/>
    <property type="match status" value="1"/>
</dbReference>
<dbReference type="Proteomes" id="UP000581135">
    <property type="component" value="Unassembled WGS sequence"/>
</dbReference>
<dbReference type="SUPFAM" id="SSF53335">
    <property type="entry name" value="S-adenosyl-L-methionine-dependent methyltransferases"/>
    <property type="match status" value="1"/>
</dbReference>
<dbReference type="RefSeq" id="WP_183417043.1">
    <property type="nucleotide sequence ID" value="NZ_JACHXA010000007.1"/>
</dbReference>
<evidence type="ECO:0000256" key="2">
    <source>
        <dbReference type="ARBA" id="ARBA00022679"/>
    </source>
</evidence>
<dbReference type="GO" id="GO:0008168">
    <property type="term" value="F:methyltransferase activity"/>
    <property type="evidence" value="ECO:0007669"/>
    <property type="project" value="UniProtKB-KW"/>
</dbReference>
<dbReference type="GO" id="GO:0005886">
    <property type="term" value="C:plasma membrane"/>
    <property type="evidence" value="ECO:0007669"/>
    <property type="project" value="TreeGrafter"/>
</dbReference>
<evidence type="ECO:0000313" key="3">
    <source>
        <dbReference type="EMBL" id="MBB3066225.1"/>
    </source>
</evidence>
<protein>
    <submittedName>
        <fullName evidence="3">Putative O-methyltransferase YrrM</fullName>
    </submittedName>
</protein>
<dbReference type="InterPro" id="IPR029063">
    <property type="entry name" value="SAM-dependent_MTases_sf"/>
</dbReference>
<name>A0A839SYV4_9PROT</name>
<dbReference type="Gene3D" id="3.40.50.150">
    <property type="entry name" value="Vaccinia Virus protein VP39"/>
    <property type="match status" value="1"/>
</dbReference>
<dbReference type="Pfam" id="PF13578">
    <property type="entry name" value="Methyltransf_24"/>
    <property type="match status" value="1"/>
</dbReference>
<keyword evidence="1 3" id="KW-0489">Methyltransferase</keyword>
<dbReference type="InterPro" id="IPR029044">
    <property type="entry name" value="Nucleotide-diphossugar_trans"/>
</dbReference>
<organism evidence="3 4">
    <name type="scientific">Limibacillus halophilus</name>
    <dbReference type="NCBI Taxonomy" id="1579333"/>
    <lineage>
        <taxon>Bacteria</taxon>
        <taxon>Pseudomonadati</taxon>
        <taxon>Pseudomonadota</taxon>
        <taxon>Alphaproteobacteria</taxon>
        <taxon>Rhodospirillales</taxon>
        <taxon>Rhodovibrionaceae</taxon>
        <taxon>Limibacillus</taxon>
    </lineage>
</organism>
<evidence type="ECO:0000313" key="4">
    <source>
        <dbReference type="Proteomes" id="UP000581135"/>
    </source>
</evidence>
<dbReference type="GO" id="GO:0032259">
    <property type="term" value="P:methylation"/>
    <property type="evidence" value="ECO:0007669"/>
    <property type="project" value="UniProtKB-KW"/>
</dbReference>
<dbReference type="Gene3D" id="3.90.550.10">
    <property type="entry name" value="Spore Coat Polysaccharide Biosynthesis Protein SpsA, Chain A"/>
    <property type="match status" value="1"/>
</dbReference>
<dbReference type="AlphaFoldDB" id="A0A839SYV4"/>
<sequence length="671" mass="76117">MANSNELPVTGLVSMVKNEADIIADWLAHVTDLFDHIVIADHNSTDGTFEYLKAVESKIPERLKIVRYIEPEYDQARLMNFLAEGLLAREAGISWITSLDADEFLTFGSRDEFVRFLKRLQGRKAFTLLWKNCAPLLPNKGNPRTDSWFIPPQFAGHGKVFWSRQLFLKGTFVMGQGNHFLEYPKGKRTPSSPKAEGHLYHLPLRTQDQFRLKICQGIIGYWKQGRRRNNAHGAHWFELFRKLADSHLSKSDLNRIALQYGETDSSETAGMTDESLLATGYVVQKLPSTMKGVRCEDALPTPMWSEMTAECLRTIARSGIVDQEKARTLSQEWNLEQSDDLVGNSLRANHLHYTTLSSTGNRAGVSSADEIRKELMQCATWDIETLVPTSWGEHIPFMLAVVSILRPRVFVELGTHHGASFFAVCQALKRREIGGQAIAVDTWSGDSQAGFYDNSVLERFEHLLEQRYKGIGRYLKMYFDEAAEKFDEGSIDLLHIDGLHTYEAVSHDFKTWKDKVSPGGVILFHDINVYTKDFGVWRLWKELKKQYQTFEFLHCHGLGILFMPGAADGSPAQRLAAYLSNETEGDILRHFFASVGELSLQRKLLSFENQDLKQSLKSGRGNAQSVGAATPMAEQPEVLRLHHELQLVYNSTSWRVTAPLRWLKRRLTGSS</sequence>
<keyword evidence="4" id="KW-1185">Reference proteome</keyword>
<dbReference type="SUPFAM" id="SSF53448">
    <property type="entry name" value="Nucleotide-diphospho-sugar transferases"/>
    <property type="match status" value="1"/>
</dbReference>
<keyword evidence="2 3" id="KW-0808">Transferase</keyword>
<reference evidence="3 4" key="1">
    <citation type="submission" date="2020-08" db="EMBL/GenBank/DDBJ databases">
        <title>Genomic Encyclopedia of Type Strains, Phase III (KMG-III): the genomes of soil and plant-associated and newly described type strains.</title>
        <authorList>
            <person name="Whitman W."/>
        </authorList>
    </citation>
    <scope>NUCLEOTIDE SEQUENCE [LARGE SCALE GENOMIC DNA]</scope>
    <source>
        <strain evidence="3 4">CECT 8803</strain>
    </source>
</reference>
<dbReference type="EMBL" id="JACHXA010000007">
    <property type="protein sequence ID" value="MBB3066225.1"/>
    <property type="molecule type" value="Genomic_DNA"/>
</dbReference>
<comment type="caution">
    <text evidence="3">The sequence shown here is derived from an EMBL/GenBank/DDBJ whole genome shotgun (WGS) entry which is preliminary data.</text>
</comment>
<gene>
    <name evidence="3" type="ORF">FHR98_002530</name>
</gene>
<proteinExistence type="predicted"/>
<dbReference type="PANTHER" id="PTHR40048">
    <property type="entry name" value="RHAMNOSYL O-METHYLTRANSFERASE"/>
    <property type="match status" value="1"/>
</dbReference>
<accession>A0A839SYV4</accession>
<dbReference type="Pfam" id="PF13704">
    <property type="entry name" value="Glyco_tranf_2_4"/>
    <property type="match status" value="1"/>
</dbReference>